<comment type="caution">
    <text evidence="1">The sequence shown here is derived from an EMBL/GenBank/DDBJ whole genome shotgun (WGS) entry which is preliminary data.</text>
</comment>
<name>K6X9Z5_9ALTE</name>
<dbReference type="AlphaFoldDB" id="K6X9Z5"/>
<dbReference type="EMBL" id="BAEO01000007">
    <property type="protein sequence ID" value="GAC17439.1"/>
    <property type="molecule type" value="Genomic_DNA"/>
</dbReference>
<dbReference type="InterPro" id="IPR021268">
    <property type="entry name" value="DUF2845"/>
</dbReference>
<keyword evidence="2" id="KW-1185">Reference proteome</keyword>
<organism evidence="1 2">
    <name type="scientific">Paraglaciecola arctica BSs20135</name>
    <dbReference type="NCBI Taxonomy" id="493475"/>
    <lineage>
        <taxon>Bacteria</taxon>
        <taxon>Pseudomonadati</taxon>
        <taxon>Pseudomonadota</taxon>
        <taxon>Gammaproteobacteria</taxon>
        <taxon>Alteromonadales</taxon>
        <taxon>Alteromonadaceae</taxon>
        <taxon>Paraglaciecola</taxon>
    </lineage>
</organism>
<proteinExistence type="predicted"/>
<reference evidence="1 2" key="1">
    <citation type="journal article" date="2017" name="Antonie Van Leeuwenhoek">
        <title>Rhizobium rhizosphaerae sp. nov., a novel species isolated from rice rhizosphere.</title>
        <authorList>
            <person name="Zhao J.J."/>
            <person name="Zhang J."/>
            <person name="Zhang R.J."/>
            <person name="Zhang C.W."/>
            <person name="Yin H.Q."/>
            <person name="Zhang X.X."/>
        </authorList>
    </citation>
    <scope>NUCLEOTIDE SEQUENCE [LARGE SCALE GENOMIC DNA]</scope>
    <source>
        <strain evidence="1 2">BSs20135</strain>
    </source>
</reference>
<sequence>MADSFRCHNKVVLVGYSTFEVKDKCGTPSYEEDIGYVKVDNEYVNVKQYIYDFGRGKLLKTLVFHNGKLVQINDGPRT</sequence>
<accession>K6X9Z5</accession>
<dbReference type="STRING" id="493475.GARC_0457"/>
<evidence type="ECO:0000313" key="2">
    <source>
        <dbReference type="Proteomes" id="UP000006327"/>
    </source>
</evidence>
<dbReference type="Pfam" id="PF11006">
    <property type="entry name" value="DUF2845"/>
    <property type="match status" value="1"/>
</dbReference>
<evidence type="ECO:0000313" key="1">
    <source>
        <dbReference type="EMBL" id="GAC17439.1"/>
    </source>
</evidence>
<protein>
    <submittedName>
        <fullName evidence="1">Uncharacterized protein</fullName>
    </submittedName>
</protein>
<gene>
    <name evidence="1" type="ORF">GARC_0457</name>
</gene>
<dbReference type="Proteomes" id="UP000006327">
    <property type="component" value="Unassembled WGS sequence"/>
</dbReference>